<keyword evidence="2" id="KW-1003">Cell membrane</keyword>
<feature type="transmembrane region" description="Helical" evidence="6">
    <location>
        <begin position="7"/>
        <end position="28"/>
    </location>
</feature>
<proteinExistence type="predicted"/>
<evidence type="ECO:0000256" key="1">
    <source>
        <dbReference type="ARBA" id="ARBA00004236"/>
    </source>
</evidence>
<dbReference type="RefSeq" id="WP_164730892.1">
    <property type="nucleotide sequence ID" value="NZ_CP016379.1"/>
</dbReference>
<evidence type="ECO:0000256" key="2">
    <source>
        <dbReference type="ARBA" id="ARBA00022475"/>
    </source>
</evidence>
<dbReference type="Pfam" id="PF13190">
    <property type="entry name" value="PDGLE"/>
    <property type="match status" value="1"/>
</dbReference>
<evidence type="ECO:0000256" key="4">
    <source>
        <dbReference type="ARBA" id="ARBA00022989"/>
    </source>
</evidence>
<accession>A0A3Q9HPD5</accession>
<reference evidence="8 9" key="1">
    <citation type="submission" date="2016-07" db="EMBL/GenBank/DDBJ databases">
        <title>Genome and transcriptome analysis of iron-reducing fermentative bacteria Anoxybacter fermentans.</title>
        <authorList>
            <person name="Zeng X."/>
            <person name="Shao Z."/>
        </authorList>
    </citation>
    <scope>NUCLEOTIDE SEQUENCE [LARGE SCALE GENOMIC DNA]</scope>
    <source>
        <strain evidence="8 9">DY22613</strain>
    </source>
</reference>
<dbReference type="KEGG" id="aft:BBF96_03955"/>
<comment type="subcellular location">
    <subcellularLocation>
        <location evidence="1">Cell membrane</location>
    </subcellularLocation>
</comment>
<protein>
    <recommendedName>
        <fullName evidence="7">PDGLE domain-containing protein</fullName>
    </recommendedName>
</protein>
<dbReference type="Proteomes" id="UP000267250">
    <property type="component" value="Chromosome"/>
</dbReference>
<keyword evidence="5 6" id="KW-0472">Membrane</keyword>
<dbReference type="EMBL" id="CP016379">
    <property type="protein sequence ID" value="AZR72614.1"/>
    <property type="molecule type" value="Genomic_DNA"/>
</dbReference>
<keyword evidence="4 6" id="KW-1133">Transmembrane helix</keyword>
<sequence>MFNKKHLYFVIGIIFILAFFNSILASSYPDGLERVAEDLGFIEHTRDSFSIFADYALPFGSELVSTGLAGLLGVLVTYLVLVVIGKIIIKKRVACR</sequence>
<evidence type="ECO:0000313" key="9">
    <source>
        <dbReference type="Proteomes" id="UP000267250"/>
    </source>
</evidence>
<feature type="transmembrane region" description="Helical" evidence="6">
    <location>
        <begin position="68"/>
        <end position="89"/>
    </location>
</feature>
<dbReference type="InterPro" id="IPR025937">
    <property type="entry name" value="PDGLE_dom"/>
</dbReference>
<evidence type="ECO:0000256" key="3">
    <source>
        <dbReference type="ARBA" id="ARBA00022692"/>
    </source>
</evidence>
<evidence type="ECO:0000313" key="8">
    <source>
        <dbReference type="EMBL" id="AZR72614.1"/>
    </source>
</evidence>
<evidence type="ECO:0000256" key="5">
    <source>
        <dbReference type="ARBA" id="ARBA00023136"/>
    </source>
</evidence>
<name>A0A3Q9HPD5_9FIRM</name>
<organism evidence="8 9">
    <name type="scientific">Anoxybacter fermentans</name>
    <dbReference type="NCBI Taxonomy" id="1323375"/>
    <lineage>
        <taxon>Bacteria</taxon>
        <taxon>Bacillati</taxon>
        <taxon>Bacillota</taxon>
        <taxon>Clostridia</taxon>
        <taxon>Halanaerobiales</taxon>
        <taxon>Anoxybacter</taxon>
    </lineage>
</organism>
<evidence type="ECO:0000259" key="7">
    <source>
        <dbReference type="Pfam" id="PF13190"/>
    </source>
</evidence>
<dbReference type="GO" id="GO:0005886">
    <property type="term" value="C:plasma membrane"/>
    <property type="evidence" value="ECO:0007669"/>
    <property type="project" value="UniProtKB-SubCell"/>
</dbReference>
<keyword evidence="3 6" id="KW-0812">Transmembrane</keyword>
<evidence type="ECO:0000256" key="6">
    <source>
        <dbReference type="SAM" id="Phobius"/>
    </source>
</evidence>
<keyword evidence="9" id="KW-1185">Reference proteome</keyword>
<dbReference type="AlphaFoldDB" id="A0A3Q9HPD5"/>
<feature type="domain" description="PDGLE" evidence="7">
    <location>
        <begin position="6"/>
        <end position="89"/>
    </location>
</feature>
<gene>
    <name evidence="8" type="ORF">BBF96_03955</name>
</gene>